<evidence type="ECO:0008006" key="4">
    <source>
        <dbReference type="Google" id="ProtNLM"/>
    </source>
</evidence>
<keyword evidence="1" id="KW-0472">Membrane</keyword>
<feature type="transmembrane region" description="Helical" evidence="1">
    <location>
        <begin position="500"/>
        <end position="521"/>
    </location>
</feature>
<dbReference type="AlphaFoldDB" id="S8EBF6"/>
<feature type="transmembrane region" description="Helical" evidence="1">
    <location>
        <begin position="332"/>
        <end position="352"/>
    </location>
</feature>
<sequence>MSQLAHSDMPLLETSDSDTMSAISEGSLATVVDKSGPHFSEVSGDVSKVLGALPEGRPRREQKMYPCLKTHRYDRGTTLKESPFKYRVRPLQTQYPLEGVPEGWEAVVHPEGSLYFWDRARKILTEAWLCDPEVLDEIEDFAACLFKVARDGDMTIPSGSELVLELEANLTDNAQTKNYWTYYFVNHAERVLFWLHEYDVCDELETLRRIQSASHIKHAIEEHYWQHWDTFPVCQTVTDDLWDEVLSILVRASIDQITSDISTVGLDSDCLAKLMELVETTRHLGSSQYTAVVLGRIMVLFAHEKYCHYAGQKVARLQRHQNLFTGSHRRTLWIRFISLFLFNAPMVHLHALEKNSVDGLTQEISWNRLVTELKKEWLEAAIGAILLLNVNVTFLSVASIGAAAPGHRSPTQIASLASTIMSIFSGLLGMLLRRRLRVKPLETASDAVTYLQSHKNPVFGFESLAIVHSLPVGLLILSALAFIAAIALECFYAWDEPTAIATAIVWVISAFFTIICASTLWEGKSLCDVVRVLLSKITGHDETPSGASSSTGISEVDLSKVEIIVDSKA</sequence>
<dbReference type="EMBL" id="KE504148">
    <property type="protein sequence ID" value="EPT00619.1"/>
    <property type="molecule type" value="Genomic_DNA"/>
</dbReference>
<evidence type="ECO:0000313" key="2">
    <source>
        <dbReference type="EMBL" id="EPT00619.1"/>
    </source>
</evidence>
<protein>
    <recommendedName>
        <fullName evidence="4">WW domain-containing protein</fullName>
    </recommendedName>
</protein>
<dbReference type="HOGENOM" id="CLU_015091_2_1_1"/>
<evidence type="ECO:0000256" key="1">
    <source>
        <dbReference type="SAM" id="Phobius"/>
    </source>
</evidence>
<feature type="transmembrane region" description="Helical" evidence="1">
    <location>
        <begin position="377"/>
        <end position="401"/>
    </location>
</feature>
<feature type="transmembrane region" description="Helical" evidence="1">
    <location>
        <begin position="472"/>
        <end position="494"/>
    </location>
</feature>
<keyword evidence="1" id="KW-1133">Transmembrane helix</keyword>
<proteinExistence type="predicted"/>
<keyword evidence="3" id="KW-1185">Reference proteome</keyword>
<dbReference type="STRING" id="743788.S8EBF6"/>
<accession>S8EBF6</accession>
<reference evidence="2 3" key="1">
    <citation type="journal article" date="2012" name="Science">
        <title>The Paleozoic origin of enzymatic lignin decomposition reconstructed from 31 fungal genomes.</title>
        <authorList>
            <person name="Floudas D."/>
            <person name="Binder M."/>
            <person name="Riley R."/>
            <person name="Barry K."/>
            <person name="Blanchette R.A."/>
            <person name="Henrissat B."/>
            <person name="Martinez A.T."/>
            <person name="Otillar R."/>
            <person name="Spatafora J.W."/>
            <person name="Yadav J.S."/>
            <person name="Aerts A."/>
            <person name="Benoit I."/>
            <person name="Boyd A."/>
            <person name="Carlson A."/>
            <person name="Copeland A."/>
            <person name="Coutinho P.M."/>
            <person name="de Vries R.P."/>
            <person name="Ferreira P."/>
            <person name="Findley K."/>
            <person name="Foster B."/>
            <person name="Gaskell J."/>
            <person name="Glotzer D."/>
            <person name="Gorecki P."/>
            <person name="Heitman J."/>
            <person name="Hesse C."/>
            <person name="Hori C."/>
            <person name="Igarashi K."/>
            <person name="Jurgens J.A."/>
            <person name="Kallen N."/>
            <person name="Kersten P."/>
            <person name="Kohler A."/>
            <person name="Kuees U."/>
            <person name="Kumar T.K.A."/>
            <person name="Kuo A."/>
            <person name="LaButti K."/>
            <person name="Larrondo L.F."/>
            <person name="Lindquist E."/>
            <person name="Ling A."/>
            <person name="Lombard V."/>
            <person name="Lucas S."/>
            <person name="Lundell T."/>
            <person name="Martin R."/>
            <person name="McLaughlin D.J."/>
            <person name="Morgenstern I."/>
            <person name="Morin E."/>
            <person name="Murat C."/>
            <person name="Nagy L.G."/>
            <person name="Nolan M."/>
            <person name="Ohm R.A."/>
            <person name="Patyshakuliyeva A."/>
            <person name="Rokas A."/>
            <person name="Ruiz-Duenas F.J."/>
            <person name="Sabat G."/>
            <person name="Salamov A."/>
            <person name="Samejima M."/>
            <person name="Schmutz J."/>
            <person name="Slot J.C."/>
            <person name="St John F."/>
            <person name="Stenlid J."/>
            <person name="Sun H."/>
            <person name="Sun S."/>
            <person name="Syed K."/>
            <person name="Tsang A."/>
            <person name="Wiebenga A."/>
            <person name="Young D."/>
            <person name="Pisabarro A."/>
            <person name="Eastwood D.C."/>
            <person name="Martin F."/>
            <person name="Cullen D."/>
            <person name="Grigoriev I.V."/>
            <person name="Hibbett D.S."/>
        </authorList>
    </citation>
    <scope>NUCLEOTIDE SEQUENCE</scope>
    <source>
        <strain evidence="3">FP-58527</strain>
    </source>
</reference>
<dbReference type="OrthoDB" id="2657661at2759"/>
<dbReference type="InParanoid" id="S8EBF6"/>
<organism evidence="2 3">
    <name type="scientific">Fomitopsis schrenkii</name>
    <name type="common">Brown rot fungus</name>
    <dbReference type="NCBI Taxonomy" id="2126942"/>
    <lineage>
        <taxon>Eukaryota</taxon>
        <taxon>Fungi</taxon>
        <taxon>Dikarya</taxon>
        <taxon>Basidiomycota</taxon>
        <taxon>Agaricomycotina</taxon>
        <taxon>Agaricomycetes</taxon>
        <taxon>Polyporales</taxon>
        <taxon>Fomitopsis</taxon>
    </lineage>
</organism>
<keyword evidence="1" id="KW-0812">Transmembrane</keyword>
<gene>
    <name evidence="2" type="ORF">FOMPIDRAFT_91892</name>
</gene>
<evidence type="ECO:0000313" key="3">
    <source>
        <dbReference type="Proteomes" id="UP000015241"/>
    </source>
</evidence>
<feature type="transmembrane region" description="Helical" evidence="1">
    <location>
        <begin position="413"/>
        <end position="432"/>
    </location>
</feature>
<name>S8EBF6_FOMSC</name>
<dbReference type="Proteomes" id="UP000015241">
    <property type="component" value="Unassembled WGS sequence"/>
</dbReference>
<dbReference type="eggNOG" id="ENOG502SKZI">
    <property type="taxonomic scope" value="Eukaryota"/>
</dbReference>